<reference evidence="2" key="2">
    <citation type="submission" date="2020-09" db="EMBL/GenBank/DDBJ databases">
        <authorList>
            <person name="Sun Q."/>
            <person name="Kim S."/>
        </authorList>
    </citation>
    <scope>NUCLEOTIDE SEQUENCE</scope>
    <source>
        <strain evidence="2">KCTC 32513</strain>
    </source>
</reference>
<evidence type="ECO:0000313" key="3">
    <source>
        <dbReference type="Proteomes" id="UP000634004"/>
    </source>
</evidence>
<proteinExistence type="predicted"/>
<name>A0A8J3G298_9PROT</name>
<dbReference type="EMBL" id="BMZH01000005">
    <property type="protein sequence ID" value="GHA92596.1"/>
    <property type="molecule type" value="Genomic_DNA"/>
</dbReference>
<feature type="transmembrane region" description="Helical" evidence="1">
    <location>
        <begin position="68"/>
        <end position="86"/>
    </location>
</feature>
<organism evidence="2 3">
    <name type="scientific">Algimonas arctica</name>
    <dbReference type="NCBI Taxonomy" id="1479486"/>
    <lineage>
        <taxon>Bacteria</taxon>
        <taxon>Pseudomonadati</taxon>
        <taxon>Pseudomonadota</taxon>
        <taxon>Alphaproteobacteria</taxon>
        <taxon>Maricaulales</taxon>
        <taxon>Robiginitomaculaceae</taxon>
        <taxon>Algimonas</taxon>
    </lineage>
</organism>
<feature type="transmembrane region" description="Helical" evidence="1">
    <location>
        <begin position="93"/>
        <end position="110"/>
    </location>
</feature>
<keyword evidence="1" id="KW-0472">Membrane</keyword>
<sequence>MNTPTHALVALAAFSQHGDRPRNLWVLAGALIPDLIVFLWAPWQRWGLRKDWDSIWTQHYFEEPMQTLIAMFNSVPIYAALLAFAWWQRSTKWGLWLMVFSLAALLHIGLDAPVHGHDAYRHFWPFSDWRFYSPVSYWEADLHARWVSLIEAVLVLISATMLWRRFPNRWVKITLFILLAFTLLGAGAQQLAAINIPS</sequence>
<keyword evidence="1" id="KW-1133">Transmembrane helix</keyword>
<feature type="transmembrane region" description="Helical" evidence="1">
    <location>
        <begin position="175"/>
        <end position="196"/>
    </location>
</feature>
<comment type="caution">
    <text evidence="2">The sequence shown here is derived from an EMBL/GenBank/DDBJ whole genome shotgun (WGS) entry which is preliminary data.</text>
</comment>
<gene>
    <name evidence="2" type="ORF">GCM10009069_14520</name>
</gene>
<evidence type="ECO:0000256" key="1">
    <source>
        <dbReference type="SAM" id="Phobius"/>
    </source>
</evidence>
<keyword evidence="3" id="KW-1185">Reference proteome</keyword>
<evidence type="ECO:0008006" key="4">
    <source>
        <dbReference type="Google" id="ProtNLM"/>
    </source>
</evidence>
<dbReference type="Proteomes" id="UP000634004">
    <property type="component" value="Unassembled WGS sequence"/>
</dbReference>
<evidence type="ECO:0000313" key="2">
    <source>
        <dbReference type="EMBL" id="GHA92596.1"/>
    </source>
</evidence>
<keyword evidence="1" id="KW-0812">Transmembrane</keyword>
<reference evidence="2" key="1">
    <citation type="journal article" date="2014" name="Int. J. Syst. Evol. Microbiol.">
        <title>Complete genome sequence of Corynebacterium casei LMG S-19264T (=DSM 44701T), isolated from a smear-ripened cheese.</title>
        <authorList>
            <consortium name="US DOE Joint Genome Institute (JGI-PGF)"/>
            <person name="Walter F."/>
            <person name="Albersmeier A."/>
            <person name="Kalinowski J."/>
            <person name="Ruckert C."/>
        </authorList>
    </citation>
    <scope>NUCLEOTIDE SEQUENCE</scope>
    <source>
        <strain evidence="2">KCTC 32513</strain>
    </source>
</reference>
<protein>
    <recommendedName>
        <fullName evidence="4">Phospholipase C/D domain-containing protein</fullName>
    </recommendedName>
</protein>
<feature type="transmembrane region" description="Helical" evidence="1">
    <location>
        <begin position="24"/>
        <end position="43"/>
    </location>
</feature>
<feature type="transmembrane region" description="Helical" evidence="1">
    <location>
        <begin position="143"/>
        <end position="163"/>
    </location>
</feature>
<dbReference type="RefSeq" id="WP_189496955.1">
    <property type="nucleotide sequence ID" value="NZ_BMZH01000005.1"/>
</dbReference>
<accession>A0A8J3G298</accession>
<dbReference type="AlphaFoldDB" id="A0A8J3G298"/>